<protein>
    <recommendedName>
        <fullName evidence="3">Integral membrane protein</fullName>
    </recommendedName>
</protein>
<evidence type="ECO:0008006" key="3">
    <source>
        <dbReference type="Google" id="ProtNLM"/>
    </source>
</evidence>
<dbReference type="AlphaFoldDB" id="C7FPH1"/>
<accession>C7FPH1</accession>
<sequence>MALGSRGERMTPEALSWALVLAHLSATLFMTGLIWFVQVVHYPLKSSVGDATFRDYQARHVTRTGWVVGPPMLIEAMSAALLALAPPNDAAALPAIIGLITLVVVWAATALYSVPAHGRLAAGFDQVTHRRLVRSNWVRTWGWSLRSGVAIWILMTMQGALNTLTGA</sequence>
<feature type="transmembrane region" description="Helical" evidence="1">
    <location>
        <begin position="65"/>
        <end position="85"/>
    </location>
</feature>
<keyword evidence="1" id="KW-0812">Transmembrane</keyword>
<evidence type="ECO:0000256" key="1">
    <source>
        <dbReference type="SAM" id="Phobius"/>
    </source>
</evidence>
<proteinExistence type="predicted"/>
<organism evidence="2">
    <name type="scientific">uncultured bacterium HF186_25m_13D19</name>
    <dbReference type="NCBI Taxonomy" id="662888"/>
    <lineage>
        <taxon>Bacteria</taxon>
        <taxon>environmental samples</taxon>
    </lineage>
</organism>
<feature type="transmembrane region" description="Helical" evidence="1">
    <location>
        <begin position="91"/>
        <end position="114"/>
    </location>
</feature>
<evidence type="ECO:0000313" key="2">
    <source>
        <dbReference type="EMBL" id="ACU26474.1"/>
    </source>
</evidence>
<dbReference type="EMBL" id="GQ412709">
    <property type="protein sequence ID" value="ACU26474.1"/>
    <property type="molecule type" value="Genomic_DNA"/>
</dbReference>
<name>C7FPH1_9BACT</name>
<reference evidence="2" key="1">
    <citation type="journal article" date="2009" name="Environ. Microbiol. Rep.">
        <title>Characterization of canthaxanthin biosynthesis genes from an uncultured marine bacterium.</title>
        <authorList>
            <person name="Maresca J.A."/>
            <person name="Braff J.C."/>
            <person name="Delong E.F."/>
        </authorList>
    </citation>
    <scope>NUCLEOTIDE SEQUENCE</scope>
</reference>
<feature type="transmembrane region" description="Helical" evidence="1">
    <location>
        <begin position="20"/>
        <end position="44"/>
    </location>
</feature>
<keyword evidence="1" id="KW-0472">Membrane</keyword>
<keyword evidence="1" id="KW-1133">Transmembrane helix</keyword>